<proteinExistence type="predicted"/>
<evidence type="ECO:0000313" key="1">
    <source>
        <dbReference type="EMBL" id="CAK0814707.1"/>
    </source>
</evidence>
<sequence length="188" mass="20204">MASSGGRPRGRGRLSARLLLAGAAVGCARLALGGVLAAFAGVAPAAAGEGPSRAEAVVRRAKGFSDVKVRRKRKKVDVDQLVADHGAEKAKDVEMILRGKPAACPEDMLRARFSAIKARDATFMARTERDETRQGVDERARGWAVTFGMEERVKELDGEELSKEQKELLTAKSIEVKDATGKERSSSR</sequence>
<name>A0ABN9R7A3_9DINO</name>
<accession>A0ABN9R7A3</accession>
<evidence type="ECO:0000313" key="2">
    <source>
        <dbReference type="Proteomes" id="UP001189429"/>
    </source>
</evidence>
<dbReference type="Proteomes" id="UP001189429">
    <property type="component" value="Unassembled WGS sequence"/>
</dbReference>
<organism evidence="1 2">
    <name type="scientific">Prorocentrum cordatum</name>
    <dbReference type="NCBI Taxonomy" id="2364126"/>
    <lineage>
        <taxon>Eukaryota</taxon>
        <taxon>Sar</taxon>
        <taxon>Alveolata</taxon>
        <taxon>Dinophyceae</taxon>
        <taxon>Prorocentrales</taxon>
        <taxon>Prorocentraceae</taxon>
        <taxon>Prorocentrum</taxon>
    </lineage>
</organism>
<gene>
    <name evidence="1" type="ORF">PCOR1329_LOCUS18233</name>
</gene>
<reference evidence="1" key="1">
    <citation type="submission" date="2023-10" db="EMBL/GenBank/DDBJ databases">
        <authorList>
            <person name="Chen Y."/>
            <person name="Shah S."/>
            <person name="Dougan E. K."/>
            <person name="Thang M."/>
            <person name="Chan C."/>
        </authorList>
    </citation>
    <scope>NUCLEOTIDE SEQUENCE [LARGE SCALE GENOMIC DNA]</scope>
</reference>
<comment type="caution">
    <text evidence="1">The sequence shown here is derived from an EMBL/GenBank/DDBJ whole genome shotgun (WGS) entry which is preliminary data.</text>
</comment>
<dbReference type="EMBL" id="CAUYUJ010005714">
    <property type="protein sequence ID" value="CAK0814707.1"/>
    <property type="molecule type" value="Genomic_DNA"/>
</dbReference>
<protein>
    <submittedName>
        <fullName evidence="1">Uncharacterized protein</fullName>
    </submittedName>
</protein>
<keyword evidence="2" id="KW-1185">Reference proteome</keyword>